<name>A0A0F9N0B8_9ZZZZ</name>
<gene>
    <name evidence="1" type="ORF">LCGC14_1027190</name>
</gene>
<dbReference type="EMBL" id="LAZR01004142">
    <property type="protein sequence ID" value="KKN11379.1"/>
    <property type="molecule type" value="Genomic_DNA"/>
</dbReference>
<sequence>MSKSKAQRESILITLVVLHRTRFHYKACFEDSSGRPEYNCVCPLKDTIDKLQKEWREYFKGNNE</sequence>
<evidence type="ECO:0000313" key="1">
    <source>
        <dbReference type="EMBL" id="KKN11379.1"/>
    </source>
</evidence>
<dbReference type="AlphaFoldDB" id="A0A0F9N0B8"/>
<comment type="caution">
    <text evidence="1">The sequence shown here is derived from an EMBL/GenBank/DDBJ whole genome shotgun (WGS) entry which is preliminary data.</text>
</comment>
<organism evidence="1">
    <name type="scientific">marine sediment metagenome</name>
    <dbReference type="NCBI Taxonomy" id="412755"/>
    <lineage>
        <taxon>unclassified sequences</taxon>
        <taxon>metagenomes</taxon>
        <taxon>ecological metagenomes</taxon>
    </lineage>
</organism>
<reference evidence="1" key="1">
    <citation type="journal article" date="2015" name="Nature">
        <title>Complex archaea that bridge the gap between prokaryotes and eukaryotes.</title>
        <authorList>
            <person name="Spang A."/>
            <person name="Saw J.H."/>
            <person name="Jorgensen S.L."/>
            <person name="Zaremba-Niedzwiedzka K."/>
            <person name="Martijn J."/>
            <person name="Lind A.E."/>
            <person name="van Eijk R."/>
            <person name="Schleper C."/>
            <person name="Guy L."/>
            <person name="Ettema T.J."/>
        </authorList>
    </citation>
    <scope>NUCLEOTIDE SEQUENCE</scope>
</reference>
<accession>A0A0F9N0B8</accession>
<proteinExistence type="predicted"/>
<protein>
    <submittedName>
        <fullName evidence="1">Uncharacterized protein</fullName>
    </submittedName>
</protein>